<dbReference type="GO" id="GO:0016020">
    <property type="term" value="C:membrane"/>
    <property type="evidence" value="ECO:0007669"/>
    <property type="project" value="UniProtKB-SubCell"/>
</dbReference>
<feature type="transmembrane region" description="Helical" evidence="10">
    <location>
        <begin position="23"/>
        <end position="42"/>
    </location>
</feature>
<feature type="compositionally biased region" description="Basic and acidic residues" evidence="9">
    <location>
        <begin position="351"/>
        <end position="364"/>
    </location>
</feature>
<dbReference type="Gene3D" id="3.30.40.10">
    <property type="entry name" value="Zinc/RING finger domain, C3HC4 (zinc finger)"/>
    <property type="match status" value="1"/>
</dbReference>
<sequence length="615" mass="69371">MLKYYYNYYNRNQRNSGGYYNSIYNIFFLLLLLISPLTSAGLGSVSGPSIQLDVVEYVIGNDRRARLYANTPIKEYERVEILENSVPPSKEGTQGILFQLIQNCDEKNLMNITMTPDDVVNEIPSRIALITNPSCPLLLLDSADRQNVTGAIIISNSSVITNPSSSPKIPNKYNFPIYYVNNAAHGQEIVDFLLSNNYYTRPDENGEAFKYRVRALLFPQAPFFPGVWEFTLIVVVVLLAVSFVTSVAMHCHLYRLRRRQRGRENNPRPFTYRMKMLTISDDMLASFPIRTYTAPNSNNEIMETQSNMENKDAQNEDDVPNQNEISSEAQNLSVTTQTAPVTHLISESEDNEKTDTNEKIDEKNTIAINIPSSNNIPSDVPSIPLVLNRKVSIKSDHPTSLSRHVSVKSQHANLSRHVSVRSARSTKSTRSENAISAATALCEINVDDHDSQTHYSTMCAICLDEFENGDQLRALPCNHEFHHECIDPWLTQKSSLCPLCKFDCVPESSKSQYDSETSSNTLGNNRNFIVMMLLAWWPIAYIRAKFIRWRENRRHNSNSIADASTTNHQPITPSPQGLSPSRRIEILTSNNNGLHRHGSVEALRELAMQSSLAGI</sequence>
<gene>
    <name evidence="12" type="ORF">FCALED_LOCUS7159</name>
</gene>
<feature type="region of interest" description="Disordered" evidence="9">
    <location>
        <begin position="342"/>
        <end position="379"/>
    </location>
</feature>
<evidence type="ECO:0000256" key="1">
    <source>
        <dbReference type="ARBA" id="ARBA00004370"/>
    </source>
</evidence>
<evidence type="ECO:0000256" key="2">
    <source>
        <dbReference type="ARBA" id="ARBA00022692"/>
    </source>
</evidence>
<keyword evidence="6 10" id="KW-1133">Transmembrane helix</keyword>
<name>A0A9N9G278_9GLOM</name>
<dbReference type="PANTHER" id="PTHR46539">
    <property type="entry name" value="E3 UBIQUITIN-PROTEIN LIGASE ATL42"/>
    <property type="match status" value="1"/>
</dbReference>
<feature type="transmembrane region" description="Helical" evidence="10">
    <location>
        <begin position="227"/>
        <end position="249"/>
    </location>
</feature>
<dbReference type="InterPro" id="IPR013083">
    <property type="entry name" value="Znf_RING/FYVE/PHD"/>
</dbReference>
<feature type="domain" description="RING-type" evidence="11">
    <location>
        <begin position="459"/>
        <end position="501"/>
    </location>
</feature>
<evidence type="ECO:0000259" key="11">
    <source>
        <dbReference type="PROSITE" id="PS50089"/>
    </source>
</evidence>
<evidence type="ECO:0000313" key="13">
    <source>
        <dbReference type="Proteomes" id="UP000789570"/>
    </source>
</evidence>
<protein>
    <submittedName>
        <fullName evidence="12">646_t:CDS:1</fullName>
    </submittedName>
</protein>
<dbReference type="AlphaFoldDB" id="A0A9N9G278"/>
<dbReference type="SUPFAM" id="SSF57850">
    <property type="entry name" value="RING/U-box"/>
    <property type="match status" value="1"/>
</dbReference>
<organism evidence="12 13">
    <name type="scientific">Funneliformis caledonium</name>
    <dbReference type="NCBI Taxonomy" id="1117310"/>
    <lineage>
        <taxon>Eukaryota</taxon>
        <taxon>Fungi</taxon>
        <taxon>Fungi incertae sedis</taxon>
        <taxon>Mucoromycota</taxon>
        <taxon>Glomeromycotina</taxon>
        <taxon>Glomeromycetes</taxon>
        <taxon>Glomerales</taxon>
        <taxon>Glomeraceae</taxon>
        <taxon>Funneliformis</taxon>
    </lineage>
</organism>
<dbReference type="PROSITE" id="PS50089">
    <property type="entry name" value="ZF_RING_2"/>
    <property type="match status" value="1"/>
</dbReference>
<dbReference type="Proteomes" id="UP000789570">
    <property type="component" value="Unassembled WGS sequence"/>
</dbReference>
<evidence type="ECO:0000256" key="10">
    <source>
        <dbReference type="SAM" id="Phobius"/>
    </source>
</evidence>
<dbReference type="FunFam" id="3.30.40.10:FF:000388">
    <property type="entry name" value="Putative RING zinc finger domain superfamily protein"/>
    <property type="match status" value="1"/>
</dbReference>
<feature type="compositionally biased region" description="Low complexity" evidence="9">
    <location>
        <begin position="365"/>
        <end position="379"/>
    </location>
</feature>
<evidence type="ECO:0000256" key="6">
    <source>
        <dbReference type="ARBA" id="ARBA00022989"/>
    </source>
</evidence>
<evidence type="ECO:0000256" key="8">
    <source>
        <dbReference type="PROSITE-ProRule" id="PRU00175"/>
    </source>
</evidence>
<dbReference type="GO" id="GO:0008270">
    <property type="term" value="F:zinc ion binding"/>
    <property type="evidence" value="ECO:0007669"/>
    <property type="project" value="UniProtKB-KW"/>
</dbReference>
<accession>A0A9N9G278</accession>
<comment type="subcellular location">
    <subcellularLocation>
        <location evidence="1">Membrane</location>
    </subcellularLocation>
</comment>
<keyword evidence="13" id="KW-1185">Reference proteome</keyword>
<dbReference type="CDD" id="cd16454">
    <property type="entry name" value="RING-H2_PA-TM-RING"/>
    <property type="match status" value="1"/>
</dbReference>
<evidence type="ECO:0000313" key="12">
    <source>
        <dbReference type="EMBL" id="CAG8572311.1"/>
    </source>
</evidence>
<feature type="region of interest" description="Disordered" evidence="9">
    <location>
        <begin position="560"/>
        <end position="581"/>
    </location>
</feature>
<keyword evidence="2 10" id="KW-0812">Transmembrane</keyword>
<keyword evidence="5" id="KW-0862">Zinc</keyword>
<keyword evidence="3" id="KW-0479">Metal-binding</keyword>
<feature type="compositionally biased region" description="Polar residues" evidence="9">
    <location>
        <begin position="560"/>
        <end position="579"/>
    </location>
</feature>
<keyword evidence="4 8" id="KW-0863">Zinc-finger</keyword>
<comment type="caution">
    <text evidence="12">The sequence shown here is derived from an EMBL/GenBank/DDBJ whole genome shotgun (WGS) entry which is preliminary data.</text>
</comment>
<dbReference type="SMART" id="SM00184">
    <property type="entry name" value="RING"/>
    <property type="match status" value="1"/>
</dbReference>
<evidence type="ECO:0000256" key="3">
    <source>
        <dbReference type="ARBA" id="ARBA00022723"/>
    </source>
</evidence>
<dbReference type="PANTHER" id="PTHR46539:SF1">
    <property type="entry name" value="E3 UBIQUITIN-PROTEIN LIGASE ATL42"/>
    <property type="match status" value="1"/>
</dbReference>
<dbReference type="InterPro" id="IPR001841">
    <property type="entry name" value="Znf_RING"/>
</dbReference>
<dbReference type="EMBL" id="CAJVPQ010001841">
    <property type="protein sequence ID" value="CAG8572311.1"/>
    <property type="molecule type" value="Genomic_DNA"/>
</dbReference>
<evidence type="ECO:0000256" key="9">
    <source>
        <dbReference type="SAM" id="MobiDB-lite"/>
    </source>
</evidence>
<keyword evidence="7 10" id="KW-0472">Membrane</keyword>
<reference evidence="12" key="1">
    <citation type="submission" date="2021-06" db="EMBL/GenBank/DDBJ databases">
        <authorList>
            <person name="Kallberg Y."/>
            <person name="Tangrot J."/>
            <person name="Rosling A."/>
        </authorList>
    </citation>
    <scope>NUCLEOTIDE SEQUENCE</scope>
    <source>
        <strain evidence="12">UK204</strain>
    </source>
</reference>
<proteinExistence type="predicted"/>
<evidence type="ECO:0000256" key="5">
    <source>
        <dbReference type="ARBA" id="ARBA00022833"/>
    </source>
</evidence>
<evidence type="ECO:0000256" key="4">
    <source>
        <dbReference type="ARBA" id="ARBA00022771"/>
    </source>
</evidence>
<dbReference type="OrthoDB" id="8062037at2759"/>
<evidence type="ECO:0000256" key="7">
    <source>
        <dbReference type="ARBA" id="ARBA00023136"/>
    </source>
</evidence>
<dbReference type="Pfam" id="PF13639">
    <property type="entry name" value="zf-RING_2"/>
    <property type="match status" value="1"/>
</dbReference>